<evidence type="ECO:0000313" key="3">
    <source>
        <dbReference type="EMBL" id="MCT8972851.1"/>
    </source>
</evidence>
<organism evidence="3 4">
    <name type="scientific">Microbaculum marinisediminis</name>
    <dbReference type="NCBI Taxonomy" id="2931392"/>
    <lineage>
        <taxon>Bacteria</taxon>
        <taxon>Pseudomonadati</taxon>
        <taxon>Pseudomonadota</taxon>
        <taxon>Alphaproteobacteria</taxon>
        <taxon>Hyphomicrobiales</taxon>
        <taxon>Tepidamorphaceae</taxon>
        <taxon>Microbaculum</taxon>
    </lineage>
</organism>
<keyword evidence="1" id="KW-0238">DNA-binding</keyword>
<dbReference type="AlphaFoldDB" id="A0AAW5QXR3"/>
<feature type="domain" description="HTH cro/C1-type" evidence="2">
    <location>
        <begin position="18"/>
        <end position="72"/>
    </location>
</feature>
<evidence type="ECO:0000256" key="1">
    <source>
        <dbReference type="ARBA" id="ARBA00023125"/>
    </source>
</evidence>
<dbReference type="RefSeq" id="WP_261616423.1">
    <property type="nucleotide sequence ID" value="NZ_JALIDZ010000005.1"/>
</dbReference>
<dbReference type="InterPro" id="IPR014710">
    <property type="entry name" value="RmlC-like_jellyroll"/>
</dbReference>
<dbReference type="InterPro" id="IPR050807">
    <property type="entry name" value="TransReg_Diox_bact_type"/>
</dbReference>
<dbReference type="InterPro" id="IPR011051">
    <property type="entry name" value="RmlC_Cupin_sf"/>
</dbReference>
<dbReference type="PANTHER" id="PTHR46797">
    <property type="entry name" value="HTH-TYPE TRANSCRIPTIONAL REGULATOR"/>
    <property type="match status" value="1"/>
</dbReference>
<dbReference type="PANTHER" id="PTHR46797:SF10">
    <property type="entry name" value="BLR1115 PROTEIN"/>
    <property type="match status" value="1"/>
</dbReference>
<dbReference type="InterPro" id="IPR001387">
    <property type="entry name" value="Cro/C1-type_HTH"/>
</dbReference>
<dbReference type="GO" id="GO:0005829">
    <property type="term" value="C:cytosol"/>
    <property type="evidence" value="ECO:0007669"/>
    <property type="project" value="TreeGrafter"/>
</dbReference>
<protein>
    <submittedName>
        <fullName evidence="3">Helix-turn-helix domain-containing protein</fullName>
    </submittedName>
</protein>
<dbReference type="GO" id="GO:0003677">
    <property type="term" value="F:DNA binding"/>
    <property type="evidence" value="ECO:0007669"/>
    <property type="project" value="UniProtKB-KW"/>
</dbReference>
<dbReference type="PROSITE" id="PS50943">
    <property type="entry name" value="HTH_CROC1"/>
    <property type="match status" value="1"/>
</dbReference>
<dbReference type="InterPro" id="IPR010982">
    <property type="entry name" value="Lambda_DNA-bd_dom_sf"/>
</dbReference>
<evidence type="ECO:0000313" key="4">
    <source>
        <dbReference type="Proteomes" id="UP001320898"/>
    </source>
</evidence>
<keyword evidence="4" id="KW-1185">Reference proteome</keyword>
<evidence type="ECO:0000259" key="2">
    <source>
        <dbReference type="PROSITE" id="PS50943"/>
    </source>
</evidence>
<dbReference type="EMBL" id="JALIDZ010000005">
    <property type="protein sequence ID" value="MCT8972851.1"/>
    <property type="molecule type" value="Genomic_DNA"/>
</dbReference>
<dbReference type="Pfam" id="PF01381">
    <property type="entry name" value="HTH_3"/>
    <property type="match status" value="1"/>
</dbReference>
<dbReference type="SMART" id="SM00530">
    <property type="entry name" value="HTH_XRE"/>
    <property type="match status" value="1"/>
</dbReference>
<dbReference type="SUPFAM" id="SSF51182">
    <property type="entry name" value="RmlC-like cupins"/>
    <property type="match status" value="1"/>
</dbReference>
<sequence length="191" mass="20832">MDAPEPASSIDTCIARRLKELRGERGWSLDGLAARSRVSRATLSRLENAEVSPTAAVLGKLCTAFGLTLSRLMLMVEDDFAPLVRRGAQTVWTDTTTGFTRRIVSPPAGALAGEGLECGLEPGARITYDAPPRPGLEHHLIMIEGELRMTVDGHAHDLRPGDCLRYQLYGPSEFVTPCHTGARYILFTVRT</sequence>
<dbReference type="SUPFAM" id="SSF47413">
    <property type="entry name" value="lambda repressor-like DNA-binding domains"/>
    <property type="match status" value="1"/>
</dbReference>
<gene>
    <name evidence="3" type="ORF">MUB46_13370</name>
</gene>
<dbReference type="CDD" id="cd00093">
    <property type="entry name" value="HTH_XRE"/>
    <property type="match status" value="1"/>
</dbReference>
<name>A0AAW5QXR3_9HYPH</name>
<reference evidence="3 4" key="1">
    <citation type="submission" date="2022-04" db="EMBL/GenBank/DDBJ databases">
        <authorList>
            <person name="Ye Y.-Q."/>
            <person name="Du Z.-J."/>
        </authorList>
    </citation>
    <scope>NUCLEOTIDE SEQUENCE [LARGE SCALE GENOMIC DNA]</scope>
    <source>
        <strain evidence="3 4">A6E488</strain>
    </source>
</reference>
<dbReference type="Gene3D" id="1.10.260.40">
    <property type="entry name" value="lambda repressor-like DNA-binding domains"/>
    <property type="match status" value="1"/>
</dbReference>
<dbReference type="Proteomes" id="UP001320898">
    <property type="component" value="Unassembled WGS sequence"/>
</dbReference>
<proteinExistence type="predicted"/>
<dbReference type="CDD" id="cd02209">
    <property type="entry name" value="cupin_XRE_C"/>
    <property type="match status" value="1"/>
</dbReference>
<accession>A0AAW5QXR3</accession>
<dbReference type="GO" id="GO:0003700">
    <property type="term" value="F:DNA-binding transcription factor activity"/>
    <property type="evidence" value="ECO:0007669"/>
    <property type="project" value="TreeGrafter"/>
</dbReference>
<dbReference type="Gene3D" id="2.60.120.10">
    <property type="entry name" value="Jelly Rolls"/>
    <property type="match status" value="1"/>
</dbReference>
<comment type="caution">
    <text evidence="3">The sequence shown here is derived from an EMBL/GenBank/DDBJ whole genome shotgun (WGS) entry which is preliminary data.</text>
</comment>